<evidence type="ECO:0000256" key="6">
    <source>
        <dbReference type="SAM" id="MobiDB-lite"/>
    </source>
</evidence>
<keyword evidence="2" id="KW-1003">Cell membrane</keyword>
<comment type="subcellular location">
    <subcellularLocation>
        <location evidence="1">Cell membrane</location>
        <topology evidence="1">Multi-pass membrane protein</topology>
    </subcellularLocation>
</comment>
<dbReference type="PANTHER" id="PTHR23513:SF11">
    <property type="entry name" value="STAPHYLOFERRIN A TRANSPORTER"/>
    <property type="match status" value="1"/>
</dbReference>
<keyword evidence="5 7" id="KW-0472">Membrane</keyword>
<feature type="transmembrane region" description="Helical" evidence="7">
    <location>
        <begin position="319"/>
        <end position="347"/>
    </location>
</feature>
<reference evidence="8" key="1">
    <citation type="submission" date="2020-02" db="EMBL/GenBank/DDBJ databases">
        <authorList>
            <person name="Meier V. D."/>
        </authorList>
    </citation>
    <scope>NUCLEOTIDE SEQUENCE</scope>
    <source>
        <strain evidence="8">AVDCRST_MAG24</strain>
    </source>
</reference>
<proteinExistence type="predicted"/>
<accession>A0A6J4LZX3</accession>
<dbReference type="InterPro" id="IPR036259">
    <property type="entry name" value="MFS_trans_sf"/>
</dbReference>
<evidence type="ECO:0000256" key="1">
    <source>
        <dbReference type="ARBA" id="ARBA00004651"/>
    </source>
</evidence>
<keyword evidence="3 7" id="KW-0812">Transmembrane</keyword>
<feature type="transmembrane region" description="Helical" evidence="7">
    <location>
        <begin position="389"/>
        <end position="410"/>
    </location>
</feature>
<gene>
    <name evidence="8" type="ORF">AVDCRST_MAG24-1524</name>
</gene>
<dbReference type="InterPro" id="IPR011701">
    <property type="entry name" value="MFS"/>
</dbReference>
<feature type="transmembrane region" description="Helical" evidence="7">
    <location>
        <begin position="359"/>
        <end position="383"/>
    </location>
</feature>
<evidence type="ECO:0000256" key="5">
    <source>
        <dbReference type="ARBA" id="ARBA00023136"/>
    </source>
</evidence>
<dbReference type="PANTHER" id="PTHR23513">
    <property type="entry name" value="INTEGRAL MEMBRANE EFFLUX PROTEIN-RELATED"/>
    <property type="match status" value="1"/>
</dbReference>
<evidence type="ECO:0000313" key="8">
    <source>
        <dbReference type="EMBL" id="CAA9345990.1"/>
    </source>
</evidence>
<dbReference type="CDD" id="cd06173">
    <property type="entry name" value="MFS_MefA_like"/>
    <property type="match status" value="1"/>
</dbReference>
<dbReference type="SUPFAM" id="SSF103473">
    <property type="entry name" value="MFS general substrate transporter"/>
    <property type="match status" value="1"/>
</dbReference>
<dbReference type="GO" id="GO:0005886">
    <property type="term" value="C:plasma membrane"/>
    <property type="evidence" value="ECO:0007669"/>
    <property type="project" value="UniProtKB-SubCell"/>
</dbReference>
<evidence type="ECO:0008006" key="9">
    <source>
        <dbReference type="Google" id="ProtNLM"/>
    </source>
</evidence>
<dbReference type="Pfam" id="PF07690">
    <property type="entry name" value="MFS_1"/>
    <property type="match status" value="1"/>
</dbReference>
<dbReference type="EMBL" id="CADCUF010000225">
    <property type="protein sequence ID" value="CAA9345990.1"/>
    <property type="molecule type" value="Genomic_DNA"/>
</dbReference>
<dbReference type="GO" id="GO:0022857">
    <property type="term" value="F:transmembrane transporter activity"/>
    <property type="evidence" value="ECO:0007669"/>
    <property type="project" value="InterPro"/>
</dbReference>
<protein>
    <recommendedName>
        <fullName evidence="9">Major facilitator superfamily (MFS) profile domain-containing protein</fullName>
    </recommendedName>
</protein>
<name>A0A6J4LZX3_9ACTN</name>
<evidence type="ECO:0000256" key="3">
    <source>
        <dbReference type="ARBA" id="ARBA00022692"/>
    </source>
</evidence>
<feature type="transmembrane region" description="Helical" evidence="7">
    <location>
        <begin position="293"/>
        <end position="313"/>
    </location>
</feature>
<sequence>MRATTTATAGRGTALWGWLGSETVSLMGTRLSMIAIPWLVLTTTGSPLLTGLVAFAEMAPYVLLKALTGPMVDRVGARRVCVTADLVSLVVVGAVPLLHALDLLAYPVLLVLVTLTGAVRGPGDGAKQALVPAVVDASGVSLERATGLQGACERLASTVGAAAAGALVAAVGPATALTVDAASFGVSALLLALTAPHPAADLTKADAGAASYLRRLREGWEFLRNEPVLLAMTLMVAVSNLLDAAFTTVLVPVWAQVTGGGAQALGLWFGCFSAAAVGGSLVASAWGDRLPRYPVYVAAFLLAGPPRFLLLALDVEAGLGLRLVVGVTVVSGFACGFINPVLGAVLYERIPPALTGRVTALEGAICWSLLPFGGLLGGLLVRATDLRTALVVVGAGYLVVTLSPLAVPAWRDLDETRPPRAGGNVADSRTVEPVPERVR</sequence>
<evidence type="ECO:0000256" key="2">
    <source>
        <dbReference type="ARBA" id="ARBA00022475"/>
    </source>
</evidence>
<evidence type="ECO:0000256" key="4">
    <source>
        <dbReference type="ARBA" id="ARBA00022989"/>
    </source>
</evidence>
<dbReference type="AlphaFoldDB" id="A0A6J4LZX3"/>
<keyword evidence="4 7" id="KW-1133">Transmembrane helix</keyword>
<feature type="transmembrane region" description="Helical" evidence="7">
    <location>
        <begin position="103"/>
        <end position="119"/>
    </location>
</feature>
<feature type="transmembrane region" description="Helical" evidence="7">
    <location>
        <begin position="228"/>
        <end position="255"/>
    </location>
</feature>
<feature type="transmembrane region" description="Helical" evidence="7">
    <location>
        <begin position="267"/>
        <end position="286"/>
    </location>
</feature>
<feature type="transmembrane region" description="Helical" evidence="7">
    <location>
        <begin position="35"/>
        <end position="64"/>
    </location>
</feature>
<feature type="region of interest" description="Disordered" evidence="6">
    <location>
        <begin position="418"/>
        <end position="439"/>
    </location>
</feature>
<evidence type="ECO:0000256" key="7">
    <source>
        <dbReference type="SAM" id="Phobius"/>
    </source>
</evidence>
<dbReference type="Gene3D" id="1.20.1250.20">
    <property type="entry name" value="MFS general substrate transporter like domains"/>
    <property type="match status" value="1"/>
</dbReference>
<organism evidence="8">
    <name type="scientific">uncultured Nocardioidaceae bacterium</name>
    <dbReference type="NCBI Taxonomy" id="253824"/>
    <lineage>
        <taxon>Bacteria</taxon>
        <taxon>Bacillati</taxon>
        <taxon>Actinomycetota</taxon>
        <taxon>Actinomycetes</taxon>
        <taxon>Propionibacteriales</taxon>
        <taxon>Nocardioidaceae</taxon>
        <taxon>environmental samples</taxon>
    </lineage>
</organism>